<name>A0ABN5NDQ3_9PROT</name>
<accession>A0ABN5NDQ3</accession>
<dbReference type="Proteomes" id="UP000256971">
    <property type="component" value="Chromosome"/>
</dbReference>
<dbReference type="EMBL" id="CP031555">
    <property type="protein sequence ID" value="AXO14566.1"/>
    <property type="molecule type" value="Genomic_DNA"/>
</dbReference>
<sequence length="83" mass="9260">MKSVIYAVLTTFRGLVFFLCKLLSFLFILGAIFGGVMGGISDRPFPWAPFLLSIAFAVFFQSILIFYNRIVIWASNGTVIVSE</sequence>
<dbReference type="RefSeq" id="WP_064790368.1">
    <property type="nucleotide sequence ID" value="NZ_CP031555.1"/>
</dbReference>
<proteinExistence type="predicted"/>
<keyword evidence="1" id="KW-1133">Transmembrane helix</keyword>
<reference evidence="2 3" key="1">
    <citation type="submission" date="2018-08" db="EMBL/GenBank/DDBJ databases">
        <title>Complete genome sequence of type strain Thalassospira indica MCCC 1A01103T, isolated from isolated from deep seawater of the Indian Ocean.</title>
        <authorList>
            <person name="Liu Y."/>
        </authorList>
    </citation>
    <scope>NUCLEOTIDE SEQUENCE [LARGE SCALE GENOMIC DNA]</scope>
    <source>
        <strain evidence="2 3">PB8BT</strain>
    </source>
</reference>
<evidence type="ECO:0000313" key="2">
    <source>
        <dbReference type="EMBL" id="AXO14566.1"/>
    </source>
</evidence>
<protein>
    <recommendedName>
        <fullName evidence="4">ABC transporter permease</fullName>
    </recommendedName>
</protein>
<organism evidence="2 3">
    <name type="scientific">Thalassospira indica</name>
    <dbReference type="NCBI Taxonomy" id="1891279"/>
    <lineage>
        <taxon>Bacteria</taxon>
        <taxon>Pseudomonadati</taxon>
        <taxon>Pseudomonadota</taxon>
        <taxon>Alphaproteobacteria</taxon>
        <taxon>Rhodospirillales</taxon>
        <taxon>Thalassospiraceae</taxon>
        <taxon>Thalassospira</taxon>
    </lineage>
</organism>
<feature type="transmembrane region" description="Helical" evidence="1">
    <location>
        <begin position="47"/>
        <end position="67"/>
    </location>
</feature>
<keyword evidence="3" id="KW-1185">Reference proteome</keyword>
<keyword evidence="1" id="KW-0812">Transmembrane</keyword>
<evidence type="ECO:0008006" key="4">
    <source>
        <dbReference type="Google" id="ProtNLM"/>
    </source>
</evidence>
<evidence type="ECO:0000256" key="1">
    <source>
        <dbReference type="SAM" id="Phobius"/>
    </source>
</evidence>
<evidence type="ECO:0000313" key="3">
    <source>
        <dbReference type="Proteomes" id="UP000256971"/>
    </source>
</evidence>
<gene>
    <name evidence="2" type="ORF">DY252_10325</name>
</gene>
<keyword evidence="1" id="KW-0472">Membrane</keyword>
<feature type="transmembrane region" description="Helical" evidence="1">
    <location>
        <begin position="12"/>
        <end position="35"/>
    </location>
</feature>